<evidence type="ECO:0000256" key="4">
    <source>
        <dbReference type="SAM" id="MobiDB-lite"/>
    </source>
</evidence>
<feature type="region of interest" description="Disordered" evidence="4">
    <location>
        <begin position="104"/>
        <end position="128"/>
    </location>
</feature>
<dbReference type="OrthoDB" id="10251219at2759"/>
<dbReference type="Pfam" id="PF13920">
    <property type="entry name" value="zf-C3HC4_3"/>
    <property type="match status" value="1"/>
</dbReference>
<dbReference type="InterPro" id="IPR042496">
    <property type="entry name" value="CGRF1"/>
</dbReference>
<keyword evidence="1 3" id="KW-0863">Zinc-finger</keyword>
<dbReference type="GO" id="GO:0008270">
    <property type="term" value="F:zinc ion binding"/>
    <property type="evidence" value="ECO:0007669"/>
    <property type="project" value="UniProtKB-KW"/>
</dbReference>
<reference evidence="7" key="1">
    <citation type="submission" date="2025-08" db="UniProtKB">
        <authorList>
            <consortium name="RefSeq"/>
        </authorList>
    </citation>
    <scope>IDENTIFICATION</scope>
    <source>
        <tissue evidence="7">Tentacle</tissue>
    </source>
</reference>
<dbReference type="Gene3D" id="3.30.40.10">
    <property type="entry name" value="Zinc/RING finger domain, C3HC4 (zinc finger)"/>
    <property type="match status" value="1"/>
</dbReference>
<dbReference type="RefSeq" id="XP_031571268.1">
    <property type="nucleotide sequence ID" value="XM_031715408.1"/>
</dbReference>
<dbReference type="InParanoid" id="A0A6P8IZA9"/>
<evidence type="ECO:0000256" key="3">
    <source>
        <dbReference type="PROSITE-ProRule" id="PRU00175"/>
    </source>
</evidence>
<feature type="compositionally biased region" description="Acidic residues" evidence="4">
    <location>
        <begin position="113"/>
        <end position="128"/>
    </location>
</feature>
<dbReference type="SUPFAM" id="SSF57850">
    <property type="entry name" value="RING/U-box"/>
    <property type="match status" value="1"/>
</dbReference>
<dbReference type="PANTHER" id="PTHR15379:SF2">
    <property type="entry name" value="CELL GROWTH REGULATOR WITH RING FINGER DOMAIN PROTEIN 1"/>
    <property type="match status" value="1"/>
</dbReference>
<dbReference type="PANTHER" id="PTHR15379">
    <property type="entry name" value="CELL GROWTH REGULATOR WITH RING FINGER DOMAIN PROTEIN 1"/>
    <property type="match status" value="1"/>
</dbReference>
<dbReference type="PROSITE" id="PS50089">
    <property type="entry name" value="ZF_RING_2"/>
    <property type="match status" value="1"/>
</dbReference>
<name>A0A6P8IZA9_ACTTE</name>
<keyword evidence="1 3" id="KW-0479">Metal-binding</keyword>
<gene>
    <name evidence="7" type="primary">LOC116305480</name>
</gene>
<evidence type="ECO:0000259" key="5">
    <source>
        <dbReference type="PROSITE" id="PS50089"/>
    </source>
</evidence>
<organism evidence="6 7">
    <name type="scientific">Actinia tenebrosa</name>
    <name type="common">Australian red waratah sea anemone</name>
    <dbReference type="NCBI Taxonomy" id="6105"/>
    <lineage>
        <taxon>Eukaryota</taxon>
        <taxon>Metazoa</taxon>
        <taxon>Cnidaria</taxon>
        <taxon>Anthozoa</taxon>
        <taxon>Hexacorallia</taxon>
        <taxon>Actiniaria</taxon>
        <taxon>Actiniidae</taxon>
        <taxon>Actinia</taxon>
    </lineage>
</organism>
<evidence type="ECO:0000313" key="6">
    <source>
        <dbReference type="Proteomes" id="UP000515163"/>
    </source>
</evidence>
<dbReference type="KEGG" id="aten:116305480"/>
<dbReference type="InterPro" id="IPR001841">
    <property type="entry name" value="Znf_RING"/>
</dbReference>
<keyword evidence="6" id="KW-1185">Reference proteome</keyword>
<evidence type="ECO:0000256" key="2">
    <source>
        <dbReference type="ARBA" id="ARBA00022833"/>
    </source>
</evidence>
<proteinExistence type="predicted"/>
<evidence type="ECO:0000313" key="7">
    <source>
        <dbReference type="RefSeq" id="XP_031571268.1"/>
    </source>
</evidence>
<protein>
    <submittedName>
        <fullName evidence="7">Uncharacterized protein LOC116305480 isoform X1</fullName>
    </submittedName>
</protein>
<sequence>MADLLTVLSVFIIVLGFLSLGLFVSRLGVMEARAFVGPVVRSAMDVPAKFLVEVRNPFSVKMIEDRSFQRGKLSFLFDSTVPCYVTTYWGVSVLSIENAVAKEQSTTQNSDRGDDDDDDYDDDENNLDADEEEFTQIIPFERILSGSYESKGPMEYYNPGKEYVADVQILSEFESQLAASSTQQGNQTFPLVFVIERSRNLSHEEKKKVKSCDIVALITTLCCSKSSPDNKTFSIASQYVQTANGNIFPLKKLFVSDSQSSQSDATSSNNGMDSSLASDTSLTSATCVICHSMAVSRVLLPCRHACVCGLCFSKLEAKCPMCRQWIQSYFVTLEEPELTSTELATSRELNQMSTREILGGIFRAS</sequence>
<dbReference type="GO" id="GO:0030308">
    <property type="term" value="P:negative regulation of cell growth"/>
    <property type="evidence" value="ECO:0007669"/>
    <property type="project" value="TreeGrafter"/>
</dbReference>
<dbReference type="InterPro" id="IPR013083">
    <property type="entry name" value="Znf_RING/FYVE/PHD"/>
</dbReference>
<evidence type="ECO:0000256" key="1">
    <source>
        <dbReference type="ARBA" id="ARBA00022771"/>
    </source>
</evidence>
<dbReference type="GeneID" id="116305480"/>
<dbReference type="CDD" id="cd16787">
    <property type="entry name" value="mRING-HC-C3HC5_CGRF1"/>
    <property type="match status" value="1"/>
</dbReference>
<keyword evidence="2" id="KW-0862">Zinc</keyword>
<accession>A0A6P8IZA9</accession>
<dbReference type="AlphaFoldDB" id="A0A6P8IZA9"/>
<feature type="domain" description="RING-type" evidence="5">
    <location>
        <begin position="287"/>
        <end position="323"/>
    </location>
</feature>
<dbReference type="Proteomes" id="UP000515163">
    <property type="component" value="Unplaced"/>
</dbReference>